<evidence type="ECO:0000256" key="1">
    <source>
        <dbReference type="SAM" id="SignalP"/>
    </source>
</evidence>
<evidence type="ECO:0000313" key="3">
    <source>
        <dbReference type="EMBL" id="APW44156.1"/>
    </source>
</evidence>
<feature type="domain" description="DUF2147" evidence="2">
    <location>
        <begin position="25"/>
        <end position="142"/>
    </location>
</feature>
<accession>A0A1P8KDW4</accession>
<protein>
    <recommendedName>
        <fullName evidence="2">DUF2147 domain-containing protein</fullName>
    </recommendedName>
</protein>
<gene>
    <name evidence="3" type="ORF">RS694_17565</name>
</gene>
<dbReference type="EMBL" id="CP019239">
    <property type="protein sequence ID" value="APW44156.1"/>
    <property type="molecule type" value="Genomic_DNA"/>
</dbReference>
<name>A0A1P8KDW4_9BURK</name>
<dbReference type="PANTHER" id="PTHR36919:SF3">
    <property type="entry name" value="BLL5882 PROTEIN"/>
    <property type="match status" value="1"/>
</dbReference>
<keyword evidence="4" id="KW-1185">Reference proteome</keyword>
<dbReference type="Proteomes" id="UP000186110">
    <property type="component" value="Chromosome"/>
</dbReference>
<dbReference type="PANTHER" id="PTHR36919">
    <property type="entry name" value="BLR1215 PROTEIN"/>
    <property type="match status" value="1"/>
</dbReference>
<dbReference type="STRING" id="1484693.RS694_17565"/>
<sequence length="144" mass="15969">MFRTAIAIALGFSSVAAMAQMTPVGLWRTIDDKDGSPKSEIRIVDNGGVVSGKIEKILDPKAKPDEKCDECKDDRKGQPTLGLELIRGLKKTEGKDIWEGGTIVEPSTGKVYKMTMTPIEGGKKIEMRGYIGFFYRTQTWIRVQ</sequence>
<evidence type="ECO:0000313" key="4">
    <source>
        <dbReference type="Proteomes" id="UP000186110"/>
    </source>
</evidence>
<keyword evidence="1" id="KW-0732">Signal</keyword>
<dbReference type="RefSeq" id="WP_029705382.1">
    <property type="nucleotide sequence ID" value="NZ_CP019239.1"/>
</dbReference>
<reference evidence="3 4" key="1">
    <citation type="submission" date="2017-01" db="EMBL/GenBank/DDBJ databases">
        <authorList>
            <person name="Mah S.A."/>
            <person name="Swanson W.J."/>
            <person name="Moy G.W."/>
            <person name="Vacquier V.D."/>
        </authorList>
    </citation>
    <scope>NUCLEOTIDE SEQUENCE [LARGE SCALE GENOMIC DNA]</scope>
    <source>
        <strain evidence="3 4">DSM 22694</strain>
    </source>
</reference>
<dbReference type="InterPro" id="IPR019223">
    <property type="entry name" value="DUF2147"/>
</dbReference>
<dbReference type="Gene3D" id="2.40.128.520">
    <property type="match status" value="1"/>
</dbReference>
<proteinExistence type="predicted"/>
<feature type="chain" id="PRO_5010364845" description="DUF2147 domain-containing protein" evidence="1">
    <location>
        <begin position="20"/>
        <end position="144"/>
    </location>
</feature>
<dbReference type="Pfam" id="PF09917">
    <property type="entry name" value="DUF2147"/>
    <property type="match status" value="1"/>
</dbReference>
<organism evidence="3 4">
    <name type="scientific">Rhodoferax saidenbachensis</name>
    <dbReference type="NCBI Taxonomy" id="1484693"/>
    <lineage>
        <taxon>Bacteria</taxon>
        <taxon>Pseudomonadati</taxon>
        <taxon>Pseudomonadota</taxon>
        <taxon>Betaproteobacteria</taxon>
        <taxon>Burkholderiales</taxon>
        <taxon>Comamonadaceae</taxon>
        <taxon>Rhodoferax</taxon>
    </lineage>
</organism>
<evidence type="ECO:0000259" key="2">
    <source>
        <dbReference type="Pfam" id="PF09917"/>
    </source>
</evidence>
<dbReference type="eggNOG" id="COG4731">
    <property type="taxonomic scope" value="Bacteria"/>
</dbReference>
<dbReference type="AlphaFoldDB" id="A0A1P8KDW4"/>
<dbReference type="KEGG" id="rsb:RS694_17565"/>
<feature type="signal peptide" evidence="1">
    <location>
        <begin position="1"/>
        <end position="19"/>
    </location>
</feature>